<dbReference type="EMBL" id="JAUSTY010000022">
    <property type="protein sequence ID" value="MDQ0168028.1"/>
    <property type="molecule type" value="Genomic_DNA"/>
</dbReference>
<evidence type="ECO:0000313" key="2">
    <source>
        <dbReference type="Proteomes" id="UP001235840"/>
    </source>
</evidence>
<comment type="caution">
    <text evidence="1">The sequence shown here is derived from an EMBL/GenBank/DDBJ whole genome shotgun (WGS) entry which is preliminary data.</text>
</comment>
<dbReference type="Proteomes" id="UP001235840">
    <property type="component" value="Unassembled WGS sequence"/>
</dbReference>
<sequence length="80" mass="9471">MDLKEKVLILRKHEAYCYQVCYYLTKDEENSVQATRESLIEVFRNPAFFSNTIERQRKIVRTVAVRSSLRINTMKSLNAI</sequence>
<proteinExistence type="predicted"/>
<gene>
    <name evidence="1" type="ORF">J2S11_003958</name>
</gene>
<keyword evidence="2" id="KW-1185">Reference proteome</keyword>
<protein>
    <submittedName>
        <fullName evidence="1">Uncharacterized protein</fullName>
    </submittedName>
</protein>
<evidence type="ECO:0000313" key="1">
    <source>
        <dbReference type="EMBL" id="MDQ0168028.1"/>
    </source>
</evidence>
<dbReference type="RefSeq" id="WP_307397444.1">
    <property type="nucleotide sequence ID" value="NZ_BAAADK010000017.1"/>
</dbReference>
<reference evidence="1 2" key="1">
    <citation type="submission" date="2023-07" db="EMBL/GenBank/DDBJ databases">
        <title>Genomic Encyclopedia of Type Strains, Phase IV (KMG-IV): sequencing the most valuable type-strain genomes for metagenomic binning, comparative biology and taxonomic classification.</title>
        <authorList>
            <person name="Goeker M."/>
        </authorList>
    </citation>
    <scope>NUCLEOTIDE SEQUENCE [LARGE SCALE GENOMIC DNA]</scope>
    <source>
        <strain evidence="1 2">DSM 12751</strain>
    </source>
</reference>
<name>A0ABT9W456_9BACI</name>
<accession>A0ABT9W456</accession>
<organism evidence="1 2">
    <name type="scientific">Caldalkalibacillus horti</name>
    <dbReference type="NCBI Taxonomy" id="77523"/>
    <lineage>
        <taxon>Bacteria</taxon>
        <taxon>Bacillati</taxon>
        <taxon>Bacillota</taxon>
        <taxon>Bacilli</taxon>
        <taxon>Bacillales</taxon>
        <taxon>Bacillaceae</taxon>
        <taxon>Caldalkalibacillus</taxon>
    </lineage>
</organism>